<proteinExistence type="predicted"/>
<feature type="region of interest" description="Disordered" evidence="1">
    <location>
        <begin position="1"/>
        <end position="71"/>
    </location>
</feature>
<dbReference type="Gramene" id="BGIOSGA027984-TA">
    <property type="protein sequence ID" value="BGIOSGA027984-PA"/>
    <property type="gene ID" value="BGIOSGA027984"/>
</dbReference>
<feature type="compositionally biased region" description="Low complexity" evidence="1">
    <location>
        <begin position="42"/>
        <end position="53"/>
    </location>
</feature>
<evidence type="ECO:0000256" key="1">
    <source>
        <dbReference type="SAM" id="MobiDB-lite"/>
    </source>
</evidence>
<feature type="compositionally biased region" description="Basic and acidic residues" evidence="1">
    <location>
        <begin position="29"/>
        <end position="40"/>
    </location>
</feature>
<gene>
    <name evidence="2" type="ORF">OsI_27800</name>
</gene>
<name>B8BAP1_ORYSI</name>
<dbReference type="STRING" id="39946.B8BAP1"/>
<accession>B8BAP1</accession>
<evidence type="ECO:0000313" key="2">
    <source>
        <dbReference type="EMBL" id="EEC82895.1"/>
    </source>
</evidence>
<dbReference type="EMBL" id="CM000133">
    <property type="protein sequence ID" value="EEC82895.1"/>
    <property type="molecule type" value="Genomic_DNA"/>
</dbReference>
<dbReference type="HOGENOM" id="CLU_1328278_0_0_1"/>
<protein>
    <submittedName>
        <fullName evidence="2">Uncharacterized protein</fullName>
    </submittedName>
</protein>
<keyword evidence="3" id="KW-1185">Reference proteome</keyword>
<dbReference type="Proteomes" id="UP000007015">
    <property type="component" value="Chromosome 8"/>
</dbReference>
<sequence>MDPEEKGLEPGVRALRCHFRLPPRGGGRRSGESNRGEPYRHVAAAAQAAVAPVDQETRDHEPRTASPPASLALLERSRIGAVDLDDVLVGTAPRRRPCLPRPTTSHPTAAPRRRLTPLLALSTFSLITAAGTIYRISAGDLEVWWTRVVECSDATDETATATMPDLGPTRPGEKPCVVVLGTGWAGVQTCSSNASYLGQLDFYTLNS</sequence>
<reference evidence="2 3" key="1">
    <citation type="journal article" date="2005" name="PLoS Biol.">
        <title>The genomes of Oryza sativa: a history of duplications.</title>
        <authorList>
            <person name="Yu J."/>
            <person name="Wang J."/>
            <person name="Lin W."/>
            <person name="Li S."/>
            <person name="Li H."/>
            <person name="Zhou J."/>
            <person name="Ni P."/>
            <person name="Dong W."/>
            <person name="Hu S."/>
            <person name="Zeng C."/>
            <person name="Zhang J."/>
            <person name="Zhang Y."/>
            <person name="Li R."/>
            <person name="Xu Z."/>
            <person name="Li S."/>
            <person name="Li X."/>
            <person name="Zheng H."/>
            <person name="Cong L."/>
            <person name="Lin L."/>
            <person name="Yin J."/>
            <person name="Geng J."/>
            <person name="Li G."/>
            <person name="Shi J."/>
            <person name="Liu J."/>
            <person name="Lv H."/>
            <person name="Li J."/>
            <person name="Wang J."/>
            <person name="Deng Y."/>
            <person name="Ran L."/>
            <person name="Shi X."/>
            <person name="Wang X."/>
            <person name="Wu Q."/>
            <person name="Li C."/>
            <person name="Ren X."/>
            <person name="Wang J."/>
            <person name="Wang X."/>
            <person name="Li D."/>
            <person name="Liu D."/>
            <person name="Zhang X."/>
            <person name="Ji Z."/>
            <person name="Zhao W."/>
            <person name="Sun Y."/>
            <person name="Zhang Z."/>
            <person name="Bao J."/>
            <person name="Han Y."/>
            <person name="Dong L."/>
            <person name="Ji J."/>
            <person name="Chen P."/>
            <person name="Wu S."/>
            <person name="Liu J."/>
            <person name="Xiao Y."/>
            <person name="Bu D."/>
            <person name="Tan J."/>
            <person name="Yang L."/>
            <person name="Ye C."/>
            <person name="Zhang J."/>
            <person name="Xu J."/>
            <person name="Zhou Y."/>
            <person name="Yu Y."/>
            <person name="Zhang B."/>
            <person name="Zhuang S."/>
            <person name="Wei H."/>
            <person name="Liu B."/>
            <person name="Lei M."/>
            <person name="Yu H."/>
            <person name="Li Y."/>
            <person name="Xu H."/>
            <person name="Wei S."/>
            <person name="He X."/>
            <person name="Fang L."/>
            <person name="Zhang Z."/>
            <person name="Zhang Y."/>
            <person name="Huang X."/>
            <person name="Su Z."/>
            <person name="Tong W."/>
            <person name="Li J."/>
            <person name="Tong Z."/>
            <person name="Li S."/>
            <person name="Ye J."/>
            <person name="Wang L."/>
            <person name="Fang L."/>
            <person name="Lei T."/>
            <person name="Chen C."/>
            <person name="Chen H."/>
            <person name="Xu Z."/>
            <person name="Li H."/>
            <person name="Huang H."/>
            <person name="Zhang F."/>
            <person name="Xu H."/>
            <person name="Li N."/>
            <person name="Zhao C."/>
            <person name="Li S."/>
            <person name="Dong L."/>
            <person name="Huang Y."/>
            <person name="Li L."/>
            <person name="Xi Y."/>
            <person name="Qi Q."/>
            <person name="Li W."/>
            <person name="Zhang B."/>
            <person name="Hu W."/>
            <person name="Zhang Y."/>
            <person name="Tian X."/>
            <person name="Jiao Y."/>
            <person name="Liang X."/>
            <person name="Jin J."/>
            <person name="Gao L."/>
            <person name="Zheng W."/>
            <person name="Hao B."/>
            <person name="Liu S."/>
            <person name="Wang W."/>
            <person name="Yuan L."/>
            <person name="Cao M."/>
            <person name="McDermott J."/>
            <person name="Samudrala R."/>
            <person name="Wang J."/>
            <person name="Wong G.K."/>
            <person name="Yang H."/>
        </authorList>
    </citation>
    <scope>NUCLEOTIDE SEQUENCE [LARGE SCALE GENOMIC DNA]</scope>
    <source>
        <strain evidence="3">cv. 93-11</strain>
    </source>
</reference>
<evidence type="ECO:0000313" key="3">
    <source>
        <dbReference type="Proteomes" id="UP000007015"/>
    </source>
</evidence>
<dbReference type="AlphaFoldDB" id="B8BAP1"/>
<organism evidence="2 3">
    <name type="scientific">Oryza sativa subsp. indica</name>
    <name type="common">Rice</name>
    <dbReference type="NCBI Taxonomy" id="39946"/>
    <lineage>
        <taxon>Eukaryota</taxon>
        <taxon>Viridiplantae</taxon>
        <taxon>Streptophyta</taxon>
        <taxon>Embryophyta</taxon>
        <taxon>Tracheophyta</taxon>
        <taxon>Spermatophyta</taxon>
        <taxon>Magnoliopsida</taxon>
        <taxon>Liliopsida</taxon>
        <taxon>Poales</taxon>
        <taxon>Poaceae</taxon>
        <taxon>BOP clade</taxon>
        <taxon>Oryzoideae</taxon>
        <taxon>Oryzeae</taxon>
        <taxon>Oryzinae</taxon>
        <taxon>Oryza</taxon>
        <taxon>Oryza sativa</taxon>
    </lineage>
</organism>